<accession>A0A0C3DUB8</accession>
<name>A0A0C3DUB8_9AGAM</name>
<reference evidence="2 3" key="1">
    <citation type="submission" date="2014-04" db="EMBL/GenBank/DDBJ databases">
        <authorList>
            <consortium name="DOE Joint Genome Institute"/>
            <person name="Kuo A."/>
            <person name="Kohler A."/>
            <person name="Nagy L.G."/>
            <person name="Floudas D."/>
            <person name="Copeland A."/>
            <person name="Barry K.W."/>
            <person name="Cichocki N."/>
            <person name="Veneault-Fourrey C."/>
            <person name="LaButti K."/>
            <person name="Lindquist E.A."/>
            <person name="Lipzen A."/>
            <person name="Lundell T."/>
            <person name="Morin E."/>
            <person name="Murat C."/>
            <person name="Sun H."/>
            <person name="Tunlid A."/>
            <person name="Henrissat B."/>
            <person name="Grigoriev I.V."/>
            <person name="Hibbett D.S."/>
            <person name="Martin F."/>
            <person name="Nordberg H.P."/>
            <person name="Cantor M.N."/>
            <person name="Hua S.X."/>
        </authorList>
    </citation>
    <scope>NUCLEOTIDE SEQUENCE [LARGE SCALE GENOMIC DNA]</scope>
    <source>
        <strain evidence="2 3">Foug A</strain>
    </source>
</reference>
<gene>
    <name evidence="2" type="ORF">SCLCIDRAFT_994975</name>
</gene>
<dbReference type="AlphaFoldDB" id="A0A0C3DUB8"/>
<dbReference type="Proteomes" id="UP000053989">
    <property type="component" value="Unassembled WGS sequence"/>
</dbReference>
<organism evidence="2 3">
    <name type="scientific">Scleroderma citrinum Foug A</name>
    <dbReference type="NCBI Taxonomy" id="1036808"/>
    <lineage>
        <taxon>Eukaryota</taxon>
        <taxon>Fungi</taxon>
        <taxon>Dikarya</taxon>
        <taxon>Basidiomycota</taxon>
        <taxon>Agaricomycotina</taxon>
        <taxon>Agaricomycetes</taxon>
        <taxon>Agaricomycetidae</taxon>
        <taxon>Boletales</taxon>
        <taxon>Sclerodermatineae</taxon>
        <taxon>Sclerodermataceae</taxon>
        <taxon>Scleroderma</taxon>
    </lineage>
</organism>
<evidence type="ECO:0000313" key="2">
    <source>
        <dbReference type="EMBL" id="KIM59546.1"/>
    </source>
</evidence>
<sequence length="107" mass="12200">MKEVILTDPESLTGPHFPSVLLWNYYLMKARGPSPQSGRHRGKVNRAKTTNRPCTQHVYLPRSQVLSQQRETILLRARGRLHISQGRSAIWLRYNTPCAAVTVQYSG</sequence>
<feature type="region of interest" description="Disordered" evidence="1">
    <location>
        <begin position="32"/>
        <end position="53"/>
    </location>
</feature>
<protein>
    <submittedName>
        <fullName evidence="2">Uncharacterized protein</fullName>
    </submittedName>
</protein>
<keyword evidence="3" id="KW-1185">Reference proteome</keyword>
<proteinExistence type="predicted"/>
<dbReference type="InParanoid" id="A0A0C3DUB8"/>
<dbReference type="HOGENOM" id="CLU_2211534_0_0_1"/>
<dbReference type="EMBL" id="KN822072">
    <property type="protein sequence ID" value="KIM59546.1"/>
    <property type="molecule type" value="Genomic_DNA"/>
</dbReference>
<reference evidence="3" key="2">
    <citation type="submission" date="2015-01" db="EMBL/GenBank/DDBJ databases">
        <title>Evolutionary Origins and Diversification of the Mycorrhizal Mutualists.</title>
        <authorList>
            <consortium name="DOE Joint Genome Institute"/>
            <consortium name="Mycorrhizal Genomics Consortium"/>
            <person name="Kohler A."/>
            <person name="Kuo A."/>
            <person name="Nagy L.G."/>
            <person name="Floudas D."/>
            <person name="Copeland A."/>
            <person name="Barry K.W."/>
            <person name="Cichocki N."/>
            <person name="Veneault-Fourrey C."/>
            <person name="LaButti K."/>
            <person name="Lindquist E.A."/>
            <person name="Lipzen A."/>
            <person name="Lundell T."/>
            <person name="Morin E."/>
            <person name="Murat C."/>
            <person name="Riley R."/>
            <person name="Ohm R."/>
            <person name="Sun H."/>
            <person name="Tunlid A."/>
            <person name="Henrissat B."/>
            <person name="Grigoriev I.V."/>
            <person name="Hibbett D.S."/>
            <person name="Martin F."/>
        </authorList>
    </citation>
    <scope>NUCLEOTIDE SEQUENCE [LARGE SCALE GENOMIC DNA]</scope>
    <source>
        <strain evidence="3">Foug A</strain>
    </source>
</reference>
<evidence type="ECO:0000313" key="3">
    <source>
        <dbReference type="Proteomes" id="UP000053989"/>
    </source>
</evidence>
<evidence type="ECO:0000256" key="1">
    <source>
        <dbReference type="SAM" id="MobiDB-lite"/>
    </source>
</evidence>